<dbReference type="SUPFAM" id="SSF50156">
    <property type="entry name" value="PDZ domain-like"/>
    <property type="match status" value="1"/>
</dbReference>
<comment type="subcellular location">
    <subcellularLocation>
        <location evidence="2">Membrane</location>
        <topology evidence="2">Multi-pass membrane protein</topology>
    </subcellularLocation>
</comment>
<evidence type="ECO:0000256" key="11">
    <source>
        <dbReference type="SAM" id="Phobius"/>
    </source>
</evidence>
<keyword evidence="7" id="KW-0862">Zinc</keyword>
<dbReference type="GO" id="GO:0004222">
    <property type="term" value="F:metalloendopeptidase activity"/>
    <property type="evidence" value="ECO:0007669"/>
    <property type="project" value="InterPro"/>
</dbReference>
<feature type="transmembrane region" description="Helical" evidence="11">
    <location>
        <begin position="303"/>
        <end position="324"/>
    </location>
</feature>
<keyword evidence="6" id="KW-0378">Hydrolase</keyword>
<evidence type="ECO:0000256" key="2">
    <source>
        <dbReference type="ARBA" id="ARBA00004141"/>
    </source>
</evidence>
<proteinExistence type="inferred from homology"/>
<dbReference type="GO" id="GO:0016020">
    <property type="term" value="C:membrane"/>
    <property type="evidence" value="ECO:0007669"/>
    <property type="project" value="UniProtKB-SubCell"/>
</dbReference>
<evidence type="ECO:0000256" key="8">
    <source>
        <dbReference type="ARBA" id="ARBA00022989"/>
    </source>
</evidence>
<evidence type="ECO:0000256" key="6">
    <source>
        <dbReference type="ARBA" id="ARBA00022801"/>
    </source>
</evidence>
<comment type="similarity">
    <text evidence="3">Belongs to the peptidase M50B family.</text>
</comment>
<gene>
    <name evidence="13" type="ORF">CO058_01425</name>
</gene>
<evidence type="ECO:0000313" key="14">
    <source>
        <dbReference type="Proteomes" id="UP000229756"/>
    </source>
</evidence>
<evidence type="ECO:0000256" key="4">
    <source>
        <dbReference type="ARBA" id="ARBA00022670"/>
    </source>
</evidence>
<reference evidence="14" key="1">
    <citation type="submission" date="2017-09" db="EMBL/GenBank/DDBJ databases">
        <title>Depth-based differentiation of microbial function through sediment-hosted aquifers and enrichment of novel symbionts in the deep terrestrial subsurface.</title>
        <authorList>
            <person name="Probst A.J."/>
            <person name="Ladd B."/>
            <person name="Jarett J.K."/>
            <person name="Geller-Mcgrath D.E."/>
            <person name="Sieber C.M.K."/>
            <person name="Emerson J.B."/>
            <person name="Anantharaman K."/>
            <person name="Thomas B.C."/>
            <person name="Malmstrom R."/>
            <person name="Stieglmeier M."/>
            <person name="Klingl A."/>
            <person name="Woyke T."/>
            <person name="Ryan C.M."/>
            <person name="Banfield J.F."/>
        </authorList>
    </citation>
    <scope>NUCLEOTIDE SEQUENCE [LARGE SCALE GENOMIC DNA]</scope>
</reference>
<keyword evidence="5 11" id="KW-0812">Transmembrane</keyword>
<accession>A0A2M8EM62</accession>
<evidence type="ECO:0000256" key="9">
    <source>
        <dbReference type="ARBA" id="ARBA00023049"/>
    </source>
</evidence>
<evidence type="ECO:0000256" key="7">
    <source>
        <dbReference type="ARBA" id="ARBA00022833"/>
    </source>
</evidence>
<feature type="transmembrane region" description="Helical" evidence="11">
    <location>
        <begin position="94"/>
        <end position="115"/>
    </location>
</feature>
<dbReference type="AlphaFoldDB" id="A0A2M8EM62"/>
<dbReference type="InterPro" id="IPR004387">
    <property type="entry name" value="Pept_M50_Zn"/>
</dbReference>
<sequence>MIPPIILFFLILSILVFIHELGHFIAAKKNGVDVEEFGLGIPPRVIGKKIGKTLYSLNWLPIGGFVKIRGEDYSDYDSKDTSNFINKTPFQKTIILLAGVFMNFILAVVLFYFILGSQGFKSNPILLMSDYLFPFGNIGKLSSVVTFVESGSPAEKSEIQFADRIVMATDGSTKANINGVDDLKNYLMDKEGVPITLDTININTDELHSYVVIPEYREGVGQAGIGVGLGEAVKIDYGGGVQKAFAGFLHAGNVIGYSFKMMGDLFAQSFSEKSLAPVSAGFSGPVGIFGAVKSILDYGGSKVFMTILDLSAILSLSLGVMNLLPIPALDGGRWMFVLFEWVTGKRASRKFEDKAHQIGFIFLIGLLLLITAKDLFNL</sequence>
<protein>
    <recommendedName>
        <fullName evidence="12">Peptidase M50 domain-containing protein</fullName>
    </recommendedName>
</protein>
<organism evidence="13 14">
    <name type="scientific">candidate division WWE3 bacterium CG_4_9_14_0_2_um_filter_35_11</name>
    <dbReference type="NCBI Taxonomy" id="1975077"/>
    <lineage>
        <taxon>Bacteria</taxon>
        <taxon>Katanobacteria</taxon>
    </lineage>
</organism>
<keyword evidence="9" id="KW-0482">Metalloprotease</keyword>
<keyword evidence="10 11" id="KW-0472">Membrane</keyword>
<dbReference type="InterPro" id="IPR008915">
    <property type="entry name" value="Peptidase_M50"/>
</dbReference>
<feature type="transmembrane region" description="Helical" evidence="11">
    <location>
        <begin position="355"/>
        <end position="372"/>
    </location>
</feature>
<evidence type="ECO:0000256" key="1">
    <source>
        <dbReference type="ARBA" id="ARBA00001947"/>
    </source>
</evidence>
<evidence type="ECO:0000256" key="10">
    <source>
        <dbReference type="ARBA" id="ARBA00023136"/>
    </source>
</evidence>
<dbReference type="PANTHER" id="PTHR42837:SF2">
    <property type="entry name" value="MEMBRANE METALLOPROTEASE ARASP2, CHLOROPLASTIC-RELATED"/>
    <property type="match status" value="1"/>
</dbReference>
<evidence type="ECO:0000256" key="3">
    <source>
        <dbReference type="ARBA" id="ARBA00007931"/>
    </source>
</evidence>
<dbReference type="PANTHER" id="PTHR42837">
    <property type="entry name" value="REGULATOR OF SIGMA-E PROTEASE RSEP"/>
    <property type="match status" value="1"/>
</dbReference>
<dbReference type="GO" id="GO:0006508">
    <property type="term" value="P:proteolysis"/>
    <property type="evidence" value="ECO:0007669"/>
    <property type="project" value="UniProtKB-KW"/>
</dbReference>
<keyword evidence="4" id="KW-0645">Protease</keyword>
<comment type="caution">
    <text evidence="13">The sequence shown here is derived from an EMBL/GenBank/DDBJ whole genome shotgun (WGS) entry which is preliminary data.</text>
</comment>
<keyword evidence="8 11" id="KW-1133">Transmembrane helix</keyword>
<dbReference type="Gene3D" id="2.30.42.10">
    <property type="match status" value="1"/>
</dbReference>
<evidence type="ECO:0000313" key="13">
    <source>
        <dbReference type="EMBL" id="PJC23821.1"/>
    </source>
</evidence>
<evidence type="ECO:0000259" key="12">
    <source>
        <dbReference type="Pfam" id="PF02163"/>
    </source>
</evidence>
<dbReference type="Proteomes" id="UP000229756">
    <property type="component" value="Unassembled WGS sequence"/>
</dbReference>
<feature type="domain" description="Peptidase M50" evidence="12">
    <location>
        <begin position="8"/>
        <end position="365"/>
    </location>
</feature>
<evidence type="ECO:0000256" key="5">
    <source>
        <dbReference type="ARBA" id="ARBA00022692"/>
    </source>
</evidence>
<dbReference type="InterPro" id="IPR036034">
    <property type="entry name" value="PDZ_sf"/>
</dbReference>
<feature type="transmembrane region" description="Helical" evidence="11">
    <location>
        <begin position="6"/>
        <end position="26"/>
    </location>
</feature>
<comment type="cofactor">
    <cofactor evidence="1">
        <name>Zn(2+)</name>
        <dbReference type="ChEBI" id="CHEBI:29105"/>
    </cofactor>
</comment>
<dbReference type="Pfam" id="PF02163">
    <property type="entry name" value="Peptidase_M50"/>
    <property type="match status" value="1"/>
</dbReference>
<name>A0A2M8EM62_UNCKA</name>
<dbReference type="EMBL" id="PFSJ01000010">
    <property type="protein sequence ID" value="PJC23821.1"/>
    <property type="molecule type" value="Genomic_DNA"/>
</dbReference>
<dbReference type="CDD" id="cd06163">
    <property type="entry name" value="S2P-M50_PDZ_RseP-like"/>
    <property type="match status" value="1"/>
</dbReference>